<feature type="compositionally biased region" description="Polar residues" evidence="2">
    <location>
        <begin position="1056"/>
        <end position="1072"/>
    </location>
</feature>
<feature type="compositionally biased region" description="Low complexity" evidence="2">
    <location>
        <begin position="953"/>
        <end position="965"/>
    </location>
</feature>
<proteinExistence type="predicted"/>
<dbReference type="Pfam" id="PF08101">
    <property type="entry name" value="Msb1-Mug8_dom"/>
    <property type="match status" value="1"/>
</dbReference>
<dbReference type="Proteomes" id="UP000478008">
    <property type="component" value="Unassembled WGS sequence"/>
</dbReference>
<feature type="compositionally biased region" description="Basic and acidic residues" evidence="2">
    <location>
        <begin position="593"/>
        <end position="603"/>
    </location>
</feature>
<feature type="compositionally biased region" description="Basic and acidic residues" evidence="2">
    <location>
        <begin position="840"/>
        <end position="849"/>
    </location>
</feature>
<evidence type="ECO:0000313" key="4">
    <source>
        <dbReference type="EMBL" id="VUG20147.1"/>
    </source>
</evidence>
<evidence type="ECO:0000313" key="5">
    <source>
        <dbReference type="Proteomes" id="UP000478008"/>
    </source>
</evidence>
<dbReference type="PANTHER" id="PTHR28093:SF1">
    <property type="entry name" value="MORPHOGENESIS-RELATED PROTEIN MSB1"/>
    <property type="match status" value="1"/>
</dbReference>
<dbReference type="AlphaFoldDB" id="A0A7D9H4P8"/>
<keyword evidence="5" id="KW-1185">Reference proteome</keyword>
<keyword evidence="1" id="KW-0175">Coiled coil</keyword>
<feature type="coiled-coil region" evidence="1">
    <location>
        <begin position="523"/>
        <end position="557"/>
    </location>
</feature>
<feature type="compositionally biased region" description="Basic and acidic residues" evidence="2">
    <location>
        <begin position="25"/>
        <end position="39"/>
    </location>
</feature>
<dbReference type="CDD" id="cd04401">
    <property type="entry name" value="RhoGAP_fMSB1"/>
    <property type="match status" value="1"/>
</dbReference>
<feature type="compositionally biased region" description="Low complexity" evidence="2">
    <location>
        <begin position="813"/>
        <end position="825"/>
    </location>
</feature>
<protein>
    <submittedName>
        <fullName evidence="4">DEBR0S6_08988g1_1</fullName>
    </submittedName>
</protein>
<feature type="compositionally biased region" description="Polar residues" evidence="2">
    <location>
        <begin position="633"/>
        <end position="648"/>
    </location>
</feature>
<sequence length="1186" mass="131212">MGKKTLPTLPAFVVPESRHRHQGRVKNEIKTHQEKKKNDSSLPVLQNKHHRPSKATEMDAFAYCSNYGEKDYKEYRKRFKLKTDDKTGNTRGKYDAEFERKKVKDVIHVITTVLKSKGLETPFLILPFRPNESDGLVKDFLNMIFDDDGSIIEEEKLEKICNIQDELTLITVLKFFWCRLPGNAVIGWRTYTQFVKMEEDANYPPRAFLEFMPSCLSSGAHASIVYDFFDLLVAMVMKSHYNHLSARKLSRLCGLWAFHPVRTHKSSIPSFERGLYEWIPAGDAVFHLFLAFVKAMPPEGRVVRLPKQLQHILKSNMYPPTPTAASDESNTSNYSQELPMVTLRVNYPSENPAEMLSRVSKTLKFDDANLYYTREDYLLLKRLFKDPDMIMKKLSSEGSRILDNVCLYDEDLVSDGNSQNGNKVKYQLLAGWSLDMTAEGGRRRARRSRSGAKMKSSQMPDFFTASVSRVSVDDYFIWTWMASLGPEETNIKKKTFGKTYIMEAQLAEGFKKWVIVEEQDFERDKYDVEIEIKRQKLQALEDQIKAAKEKAVNAALKESNSSMNLNNFTKKVLAEKRAEKMDNSLPPPPPPAKDYKGKGKDAPVKIPPPQVVAGGNGADEEFRRVHMSVLTGSGTEDNTEQFVSPQDLNGNNNNNNNGRYLSRRPPVQVGYPPDPYEKNLPMMNNPQGNYRHPQLLTQHFTPSPPASKLPPTGASIGHNGEVYGGGNTPYMQESGISGSSSPGNGSPSGISSPVSGLRTPQMQQSGDDTSTYYTAGSTVPPIRQGQPRLLPPGSSEVESDGIDGSVEDSMGLRSRSNSSPRPRSNANGHSRSPSPLAGGRSERTSKLIDDIDDLESQIKDLMSEDGDNNTCVQADEQPKSEQALPDVPYQDRHRSYPNAALPDHPANTGGPDPGNAYQRPVSAQPRMVAHRGDPRHNAGIGQSQLLAPPPRTMPYSSPYSSSDTSFESAKSMPSGRSLMPVRSQSPVRSPSPAERTLPGRPVSSYGFPPTASGLYPRHHHRGQSMAARGYMAPNMAPVAPGAPYYGKNGSHSSISNRCRPISFSSGAPSTYSGPRISPPPASRNYYNFNPSYPAPAPPPGGFLPPSYPNSAYSAPVQGQIPMQQPQYYSQGAPISAQSAPPPTAGIMSQGLIQNMPSGGRINRLHGVRPTNKKQARSALMRGDFGI</sequence>
<feature type="domain" description="Meiotically up-regulated protein Msb1/Mug8" evidence="3">
    <location>
        <begin position="97"/>
        <end position="519"/>
    </location>
</feature>
<feature type="compositionally biased region" description="Low complexity" evidence="2">
    <location>
        <begin position="734"/>
        <end position="756"/>
    </location>
</feature>
<feature type="region of interest" description="Disordered" evidence="2">
    <location>
        <begin position="578"/>
        <end position="616"/>
    </location>
</feature>
<reference evidence="4 5" key="1">
    <citation type="submission" date="2019-07" db="EMBL/GenBank/DDBJ databases">
        <authorList>
            <person name="Friedrich A."/>
            <person name="Schacherer J."/>
        </authorList>
    </citation>
    <scope>NUCLEOTIDE SEQUENCE [LARGE SCALE GENOMIC DNA]</scope>
</reference>
<feature type="region of interest" description="Disordered" evidence="2">
    <location>
        <begin position="698"/>
        <end position="1018"/>
    </location>
</feature>
<feature type="region of interest" description="Disordered" evidence="2">
    <location>
        <begin position="633"/>
        <end position="667"/>
    </location>
</feature>
<dbReference type="GO" id="GO:0005935">
    <property type="term" value="C:cellular bud neck"/>
    <property type="evidence" value="ECO:0007669"/>
    <property type="project" value="TreeGrafter"/>
</dbReference>
<feature type="region of interest" description="Disordered" evidence="2">
    <location>
        <begin position="18"/>
        <end position="53"/>
    </location>
</feature>
<dbReference type="PANTHER" id="PTHR28093">
    <property type="entry name" value="MORPHOGENESIS-RELATED PROTEIN MSB1"/>
    <property type="match status" value="1"/>
</dbReference>
<evidence type="ECO:0000256" key="2">
    <source>
        <dbReference type="SAM" id="MobiDB-lite"/>
    </source>
</evidence>
<feature type="compositionally biased region" description="Low complexity" evidence="2">
    <location>
        <begin position="649"/>
        <end position="658"/>
    </location>
</feature>
<feature type="compositionally biased region" description="Low complexity" evidence="2">
    <location>
        <begin position="980"/>
        <end position="992"/>
    </location>
</feature>
<accession>A0A7D9H4P8</accession>
<feature type="region of interest" description="Disordered" evidence="2">
    <location>
        <begin position="1056"/>
        <end position="1078"/>
    </location>
</feature>
<gene>
    <name evidence="4" type="ORF">DEBR0S6_08988G</name>
</gene>
<feature type="compositionally biased region" description="Polar residues" evidence="2">
    <location>
        <begin position="758"/>
        <end position="777"/>
    </location>
</feature>
<dbReference type="EMBL" id="CABFWN010000006">
    <property type="protein sequence ID" value="VUG20147.1"/>
    <property type="molecule type" value="Genomic_DNA"/>
</dbReference>
<dbReference type="InterPro" id="IPR037508">
    <property type="entry name" value="Msb1/Mug8"/>
</dbReference>
<dbReference type="InterPro" id="IPR012965">
    <property type="entry name" value="Msb1/Mug8_dom"/>
</dbReference>
<evidence type="ECO:0000256" key="1">
    <source>
        <dbReference type="SAM" id="Coils"/>
    </source>
</evidence>
<evidence type="ECO:0000259" key="3">
    <source>
        <dbReference type="Pfam" id="PF08101"/>
    </source>
</evidence>
<dbReference type="GO" id="GO:0005934">
    <property type="term" value="C:cellular bud tip"/>
    <property type="evidence" value="ECO:0007669"/>
    <property type="project" value="TreeGrafter"/>
</dbReference>
<name>A0A7D9H4P8_DEKBR</name>
<organism evidence="4 5">
    <name type="scientific">Dekkera bruxellensis</name>
    <name type="common">Brettanomyces custersii</name>
    <dbReference type="NCBI Taxonomy" id="5007"/>
    <lineage>
        <taxon>Eukaryota</taxon>
        <taxon>Fungi</taxon>
        <taxon>Dikarya</taxon>
        <taxon>Ascomycota</taxon>
        <taxon>Saccharomycotina</taxon>
        <taxon>Pichiomycetes</taxon>
        <taxon>Pichiales</taxon>
        <taxon>Pichiaceae</taxon>
        <taxon>Brettanomyces</taxon>
    </lineage>
</organism>